<accession>A0A972H111</accession>
<keyword evidence="1" id="KW-0472">Membrane</keyword>
<feature type="transmembrane region" description="Helical" evidence="1">
    <location>
        <begin position="5"/>
        <end position="28"/>
    </location>
</feature>
<keyword evidence="1" id="KW-1133">Transmembrane helix</keyword>
<dbReference type="Pfam" id="PF13644">
    <property type="entry name" value="DKNYY"/>
    <property type="match status" value="1"/>
</dbReference>
<dbReference type="EMBL" id="WHOD01000117">
    <property type="protein sequence ID" value="NOU97472.1"/>
    <property type="molecule type" value="Genomic_DNA"/>
</dbReference>
<protein>
    <recommendedName>
        <fullName evidence="4">DKNYY family protein</fullName>
    </recommendedName>
</protein>
<dbReference type="RefSeq" id="WP_171655731.1">
    <property type="nucleotide sequence ID" value="NZ_WHOD01000117.1"/>
</dbReference>
<dbReference type="AlphaFoldDB" id="A0A972H111"/>
<reference evidence="2" key="1">
    <citation type="submission" date="2019-10" db="EMBL/GenBank/DDBJ databases">
        <title>Description of Paenibacillus glebae sp. nov.</title>
        <authorList>
            <person name="Carlier A."/>
            <person name="Qi S."/>
        </authorList>
    </citation>
    <scope>NUCLEOTIDE SEQUENCE</scope>
    <source>
        <strain evidence="2">LMG 31456</strain>
    </source>
</reference>
<evidence type="ECO:0000256" key="1">
    <source>
        <dbReference type="SAM" id="Phobius"/>
    </source>
</evidence>
<keyword evidence="3" id="KW-1185">Reference proteome</keyword>
<evidence type="ECO:0000313" key="2">
    <source>
        <dbReference type="EMBL" id="NOU97472.1"/>
    </source>
</evidence>
<evidence type="ECO:0008006" key="4">
    <source>
        <dbReference type="Google" id="ProtNLM"/>
    </source>
</evidence>
<proteinExistence type="predicted"/>
<keyword evidence="1" id="KW-0812">Transmembrane</keyword>
<sequence length="237" mass="27537">MKKKLVIAGIVVCTLIVCILTISLYLWFSFKPGFVYENGTWNYVSYDAGAGRRVNPINVKKDEFKVLKYSDFAIDNNSVFFKNHKVEGSDPETFKIISTKGRNHYAKDKNNVYIYDSNDWSIFKVINADPDSFKVLEYPYSKDKNDAYCGSLPLFVDDVSKFEVIERARFSTLSSFDSFLGKENDPREKSSEYERNKHEYNRKKYGFITESVIYSEDGKAKTDKLTYIGYKLVEDKR</sequence>
<dbReference type="InterPro" id="IPR027375">
    <property type="entry name" value="DKNYY"/>
</dbReference>
<evidence type="ECO:0000313" key="3">
    <source>
        <dbReference type="Proteomes" id="UP000641588"/>
    </source>
</evidence>
<dbReference type="Proteomes" id="UP000641588">
    <property type="component" value="Unassembled WGS sequence"/>
</dbReference>
<gene>
    <name evidence="2" type="ORF">GC093_30240</name>
</gene>
<name>A0A972H111_9BACL</name>
<comment type="caution">
    <text evidence="2">The sequence shown here is derived from an EMBL/GenBank/DDBJ whole genome shotgun (WGS) entry which is preliminary data.</text>
</comment>
<organism evidence="2 3">
    <name type="scientific">Paenibacillus foliorum</name>
    <dbReference type="NCBI Taxonomy" id="2654974"/>
    <lineage>
        <taxon>Bacteria</taxon>
        <taxon>Bacillati</taxon>
        <taxon>Bacillota</taxon>
        <taxon>Bacilli</taxon>
        <taxon>Bacillales</taxon>
        <taxon>Paenibacillaceae</taxon>
        <taxon>Paenibacillus</taxon>
    </lineage>
</organism>